<dbReference type="Gene3D" id="2.60.120.260">
    <property type="entry name" value="Galactose-binding domain-like"/>
    <property type="match status" value="1"/>
</dbReference>
<sequence>MLRRTFPLEEFDDSRWTEIDVPGHWRNDVNFAGVDGPLLYRTRFEADPPGPDRRTWLEFDGLFYQGDVWLDGTYVGDTEGYFFGHLLEVTDRLRRRRDHLLAVEVACPPEPSSGVGRTLTGVTQRGWNPGGIWRPVGLRETGPVALRHLRVVCTDATATVATLAVRAVVDTARPRPVVFRTTVFGIDHRHPQPLAAGENSLEWRVRVPRPPLWWPRELGDQPLF</sequence>
<dbReference type="SUPFAM" id="SSF49785">
    <property type="entry name" value="Galactose-binding domain-like"/>
    <property type="match status" value="1"/>
</dbReference>
<evidence type="ECO:0000256" key="2">
    <source>
        <dbReference type="ARBA" id="ARBA00023295"/>
    </source>
</evidence>
<organism evidence="4">
    <name type="scientific">marine metagenome</name>
    <dbReference type="NCBI Taxonomy" id="408172"/>
    <lineage>
        <taxon>unclassified sequences</taxon>
        <taxon>metagenomes</taxon>
        <taxon>ecological metagenomes</taxon>
    </lineage>
</organism>
<dbReference type="AlphaFoldDB" id="A0A382BKM7"/>
<dbReference type="PANTHER" id="PTHR43536:SF1">
    <property type="entry name" value="MANNOSYLGLYCOPROTEIN ENDO-BETA-MANNOSIDASE"/>
    <property type="match status" value="1"/>
</dbReference>
<dbReference type="InterPro" id="IPR036156">
    <property type="entry name" value="Beta-gal/glucu_dom_sf"/>
</dbReference>
<dbReference type="InterPro" id="IPR043534">
    <property type="entry name" value="EBDG/EBM"/>
</dbReference>
<proteinExistence type="predicted"/>
<reference evidence="4" key="1">
    <citation type="submission" date="2018-05" db="EMBL/GenBank/DDBJ databases">
        <authorList>
            <person name="Lanie J.A."/>
            <person name="Ng W.-L."/>
            <person name="Kazmierczak K.M."/>
            <person name="Andrzejewski T.M."/>
            <person name="Davidsen T.M."/>
            <person name="Wayne K.J."/>
            <person name="Tettelin H."/>
            <person name="Glass J.I."/>
            <person name="Rusch D."/>
            <person name="Podicherti R."/>
            <person name="Tsui H.-C.T."/>
            <person name="Winkler M.E."/>
        </authorList>
    </citation>
    <scope>NUCLEOTIDE SEQUENCE</scope>
</reference>
<dbReference type="PANTHER" id="PTHR43536">
    <property type="entry name" value="MANNOSYLGLYCOPROTEIN ENDO-BETA-MANNOSIDASE"/>
    <property type="match status" value="1"/>
</dbReference>
<feature type="non-terminal residue" evidence="4">
    <location>
        <position position="224"/>
    </location>
</feature>
<dbReference type="Pfam" id="PF22666">
    <property type="entry name" value="Glyco_hydro_2_N2"/>
    <property type="match status" value="1"/>
</dbReference>
<evidence type="ECO:0000313" key="4">
    <source>
        <dbReference type="EMBL" id="SVB13757.1"/>
    </source>
</evidence>
<dbReference type="Gene3D" id="2.60.40.10">
    <property type="entry name" value="Immunoglobulins"/>
    <property type="match status" value="1"/>
</dbReference>
<dbReference type="EMBL" id="UINC01030031">
    <property type="protein sequence ID" value="SVB13757.1"/>
    <property type="molecule type" value="Genomic_DNA"/>
</dbReference>
<protein>
    <recommendedName>
        <fullName evidence="3">Beta-mannosidase-like galactose-binding domain-containing protein</fullName>
    </recommendedName>
</protein>
<evidence type="ECO:0000256" key="1">
    <source>
        <dbReference type="ARBA" id="ARBA00022801"/>
    </source>
</evidence>
<gene>
    <name evidence="4" type="ORF">METZ01_LOCUS166611</name>
</gene>
<keyword evidence="2" id="KW-0326">Glycosidase</keyword>
<dbReference type="InterPro" id="IPR013783">
    <property type="entry name" value="Ig-like_fold"/>
</dbReference>
<name>A0A382BKM7_9ZZZZ</name>
<dbReference type="GO" id="GO:0004553">
    <property type="term" value="F:hydrolase activity, hydrolyzing O-glycosyl compounds"/>
    <property type="evidence" value="ECO:0007669"/>
    <property type="project" value="InterPro"/>
</dbReference>
<feature type="non-terminal residue" evidence="4">
    <location>
        <position position="1"/>
    </location>
</feature>
<feature type="domain" description="Beta-mannosidase-like galactose-binding" evidence="3">
    <location>
        <begin position="39"/>
        <end position="109"/>
    </location>
</feature>
<keyword evidence="1" id="KW-0378">Hydrolase</keyword>
<dbReference type="InterPro" id="IPR054593">
    <property type="entry name" value="Beta-mannosidase-like_N2"/>
</dbReference>
<evidence type="ECO:0000259" key="3">
    <source>
        <dbReference type="Pfam" id="PF22666"/>
    </source>
</evidence>
<dbReference type="InterPro" id="IPR008979">
    <property type="entry name" value="Galactose-bd-like_sf"/>
</dbReference>
<dbReference type="SUPFAM" id="SSF49303">
    <property type="entry name" value="beta-Galactosidase/glucuronidase domain"/>
    <property type="match status" value="1"/>
</dbReference>
<accession>A0A382BKM7</accession>